<evidence type="ECO:0000313" key="3">
    <source>
        <dbReference type="Proteomes" id="UP000466535"/>
    </source>
</evidence>
<proteinExistence type="predicted"/>
<dbReference type="AlphaFoldDB" id="A0A6B0T5K1"/>
<accession>A0A6B0T5K1</accession>
<dbReference type="RefSeq" id="WP_159762326.1">
    <property type="nucleotide sequence ID" value="NZ_WUUT01000001.1"/>
</dbReference>
<keyword evidence="3" id="KW-1185">Reference proteome</keyword>
<keyword evidence="1" id="KW-0472">Membrane</keyword>
<feature type="transmembrane region" description="Helical" evidence="1">
    <location>
        <begin position="51"/>
        <end position="72"/>
    </location>
</feature>
<evidence type="ECO:0000313" key="2">
    <source>
        <dbReference type="EMBL" id="MXR50170.1"/>
    </source>
</evidence>
<dbReference type="EMBL" id="WUUT01000001">
    <property type="protein sequence ID" value="MXR50170.1"/>
    <property type="molecule type" value="Genomic_DNA"/>
</dbReference>
<protein>
    <submittedName>
        <fullName evidence="2">Uncharacterized protein</fullName>
    </submittedName>
</protein>
<keyword evidence="1" id="KW-1133">Transmembrane helix</keyword>
<keyword evidence="1" id="KW-0812">Transmembrane</keyword>
<name>A0A6B0T5K1_9EURY</name>
<dbReference type="Proteomes" id="UP000466535">
    <property type="component" value="Unassembled WGS sequence"/>
</dbReference>
<sequence>MFDKLDPKVSAALSFPALVIVSLPFAYITGAFAIILSDQIFAPGGFPTTGIGYGVGITIGLLFAFWGSYGMFKLASEVQNEPGADSVSA</sequence>
<organism evidence="2 3">
    <name type="scientific">Halovenus carboxidivorans</name>
    <dbReference type="NCBI Taxonomy" id="2692199"/>
    <lineage>
        <taxon>Archaea</taxon>
        <taxon>Methanobacteriati</taxon>
        <taxon>Methanobacteriota</taxon>
        <taxon>Stenosarchaea group</taxon>
        <taxon>Halobacteria</taxon>
        <taxon>Halobacteriales</taxon>
        <taxon>Haloarculaceae</taxon>
        <taxon>Halovenus</taxon>
    </lineage>
</organism>
<gene>
    <name evidence="2" type="ORF">GRX03_00910</name>
</gene>
<feature type="transmembrane region" description="Helical" evidence="1">
    <location>
        <begin position="12"/>
        <end position="36"/>
    </location>
</feature>
<comment type="caution">
    <text evidence="2">The sequence shown here is derived from an EMBL/GenBank/DDBJ whole genome shotgun (WGS) entry which is preliminary data.</text>
</comment>
<evidence type="ECO:0000256" key="1">
    <source>
        <dbReference type="SAM" id="Phobius"/>
    </source>
</evidence>
<reference evidence="2 3" key="1">
    <citation type="submission" date="2019-12" db="EMBL/GenBank/DDBJ databases">
        <title>Isolation and characterization of three novel carbon monoxide-oxidizing members of Halobacteria from salione crusts and soils.</title>
        <authorList>
            <person name="Myers M.R."/>
            <person name="King G.M."/>
        </authorList>
    </citation>
    <scope>NUCLEOTIDE SEQUENCE [LARGE SCALE GENOMIC DNA]</scope>
    <source>
        <strain evidence="2 3">WSH3</strain>
    </source>
</reference>